<evidence type="ECO:0000313" key="1">
    <source>
        <dbReference type="EMBL" id="KAI9899250.1"/>
    </source>
</evidence>
<gene>
    <name evidence="1" type="ORF">N3K66_005711</name>
</gene>
<accession>A0ACC0V0F8</accession>
<protein>
    <submittedName>
        <fullName evidence="1">Uncharacterized protein</fullName>
    </submittedName>
</protein>
<evidence type="ECO:0000313" key="2">
    <source>
        <dbReference type="Proteomes" id="UP001163324"/>
    </source>
</evidence>
<dbReference type="EMBL" id="CM047944">
    <property type="protein sequence ID" value="KAI9899250.1"/>
    <property type="molecule type" value="Genomic_DNA"/>
</dbReference>
<reference evidence="1" key="1">
    <citation type="submission" date="2022-10" db="EMBL/GenBank/DDBJ databases">
        <title>Complete Genome of Trichothecium roseum strain YXFP-22015, a Plant Pathogen Isolated from Citrus.</title>
        <authorList>
            <person name="Wang Y."/>
            <person name="Zhu L."/>
        </authorList>
    </citation>
    <scope>NUCLEOTIDE SEQUENCE</scope>
    <source>
        <strain evidence="1">YXFP-22015</strain>
    </source>
</reference>
<dbReference type="Proteomes" id="UP001163324">
    <property type="component" value="Chromosome 5"/>
</dbReference>
<organism evidence="1 2">
    <name type="scientific">Trichothecium roseum</name>
    <dbReference type="NCBI Taxonomy" id="47278"/>
    <lineage>
        <taxon>Eukaryota</taxon>
        <taxon>Fungi</taxon>
        <taxon>Dikarya</taxon>
        <taxon>Ascomycota</taxon>
        <taxon>Pezizomycotina</taxon>
        <taxon>Sordariomycetes</taxon>
        <taxon>Hypocreomycetidae</taxon>
        <taxon>Hypocreales</taxon>
        <taxon>Hypocreales incertae sedis</taxon>
        <taxon>Trichothecium</taxon>
    </lineage>
</organism>
<name>A0ACC0V0F8_9HYPO</name>
<sequence length="461" mass="49245">MWSSPKTEVAQQQQQQQQAPLSRQHEDQEANRHHHDASQSPPSLPPPTADLDVTLDDESYPEGGAEAWLVVLGAWCAMFTSMGLLNTLGILQAWVQEHQLAGMPESTVGWIFSVYAFLLYFCGAQVGPIVDAHDIRVVIIPGSIGIVLSLVFTSLSTEYYQFLLSFGVLGGVSASLLFNPALAAVGHWFSKRRGFATGVACTAGGIGGIFFPLTVLYAAPRLGFPWSVRLIALVCALSGLAACLLLRKRLPPPPPDRRSAAIDLVALAEPRYAATTLAIFLVEFAVFIPYSYIPSYALHAGFPPEKAYLLNTLLNVGAVPGRALPGYLADRFGVFNTMCATALACTALILTLWLSAGGDRAMTTAFTVLYGFWSGAAIALTPVCIGKVCSIEDYGKRNGSTYFVASFGALTGIPIAGAVLQSSGGSYTGLIILAGVFYAASLAAFWFARGIAGGWRLRMRF</sequence>
<comment type="caution">
    <text evidence="1">The sequence shown here is derived from an EMBL/GenBank/DDBJ whole genome shotgun (WGS) entry which is preliminary data.</text>
</comment>
<keyword evidence="2" id="KW-1185">Reference proteome</keyword>
<proteinExistence type="predicted"/>